<feature type="transmembrane region" description="Helical" evidence="19">
    <location>
        <begin position="64"/>
        <end position="82"/>
    </location>
</feature>
<dbReference type="GO" id="GO:0071277">
    <property type="term" value="P:cellular response to calcium ion"/>
    <property type="evidence" value="ECO:0007669"/>
    <property type="project" value="EnsemblFungi"/>
</dbReference>
<feature type="transmembrane region" description="Helical" evidence="19">
    <location>
        <begin position="166"/>
        <end position="183"/>
    </location>
</feature>
<comment type="pathway">
    <text evidence="3">Lipid metabolism.</text>
</comment>
<feature type="transmembrane region" description="Helical" evidence="19">
    <location>
        <begin position="128"/>
        <end position="145"/>
    </location>
</feature>
<evidence type="ECO:0000256" key="5">
    <source>
        <dbReference type="ARBA" id="ARBA00013174"/>
    </source>
</evidence>
<evidence type="ECO:0000256" key="13">
    <source>
        <dbReference type="ARBA" id="ARBA00023136"/>
    </source>
</evidence>
<keyword evidence="12" id="KW-0443">Lipid metabolism</keyword>
<evidence type="ECO:0000256" key="3">
    <source>
        <dbReference type="ARBA" id="ARBA00005189"/>
    </source>
</evidence>
<dbReference type="GO" id="GO:0005886">
    <property type="term" value="C:plasma membrane"/>
    <property type="evidence" value="ECO:0007669"/>
    <property type="project" value="EnsemblFungi"/>
</dbReference>
<evidence type="ECO:0000256" key="4">
    <source>
        <dbReference type="ARBA" id="ARBA00010441"/>
    </source>
</evidence>
<accession>A0A261XVN0</accession>
<evidence type="ECO:0000256" key="7">
    <source>
        <dbReference type="ARBA" id="ARBA00022516"/>
    </source>
</evidence>
<dbReference type="InterPro" id="IPR048254">
    <property type="entry name" value="CDP_ALCOHOL_P_TRANSF_CS"/>
</dbReference>
<evidence type="ECO:0000256" key="16">
    <source>
        <dbReference type="ARBA" id="ARBA00032361"/>
    </source>
</evidence>
<dbReference type="AlphaFoldDB" id="A0A261XVN0"/>
<dbReference type="FunFam" id="1.20.120.1760:FF:000022">
    <property type="entry name" value="CDP-diacylglycerol--serine O-phosphatidyltransferase"/>
    <property type="match status" value="1"/>
</dbReference>
<comment type="pathway">
    <text evidence="17">Phospholipid metabolism; phosphatidylethanolamine biosynthesis; phosphatidylethanolamine from CDP-diacylglycerol: step 1/2.</text>
</comment>
<organism evidence="20 21">
    <name type="scientific">Bifiguratus adelaidae</name>
    <dbReference type="NCBI Taxonomy" id="1938954"/>
    <lineage>
        <taxon>Eukaryota</taxon>
        <taxon>Fungi</taxon>
        <taxon>Fungi incertae sedis</taxon>
        <taxon>Mucoromycota</taxon>
        <taxon>Mucoromycotina</taxon>
        <taxon>Endogonomycetes</taxon>
        <taxon>Endogonales</taxon>
        <taxon>Endogonales incertae sedis</taxon>
        <taxon>Bifiguratus</taxon>
    </lineage>
</organism>
<evidence type="ECO:0000256" key="19">
    <source>
        <dbReference type="SAM" id="Phobius"/>
    </source>
</evidence>
<keyword evidence="15" id="KW-1208">Phospholipid metabolism</keyword>
<comment type="subcellular location">
    <subcellularLocation>
        <location evidence="2">Endoplasmic reticulum membrane</location>
        <topology evidence="2">Multi-pass membrane protein</topology>
    </subcellularLocation>
</comment>
<evidence type="ECO:0000256" key="6">
    <source>
        <dbReference type="ARBA" id="ARBA00017171"/>
    </source>
</evidence>
<evidence type="ECO:0000256" key="12">
    <source>
        <dbReference type="ARBA" id="ARBA00023098"/>
    </source>
</evidence>
<comment type="catalytic activity">
    <reaction evidence="1">
        <text>a CDP-1,2-diacyl-sn-glycerol + L-serine = a 1,2-diacyl-sn-glycero-3-phospho-L-serine + CMP + H(+)</text>
        <dbReference type="Rhea" id="RHEA:16913"/>
        <dbReference type="ChEBI" id="CHEBI:15378"/>
        <dbReference type="ChEBI" id="CHEBI:33384"/>
        <dbReference type="ChEBI" id="CHEBI:57262"/>
        <dbReference type="ChEBI" id="CHEBI:58332"/>
        <dbReference type="ChEBI" id="CHEBI:60377"/>
        <dbReference type="EC" id="2.7.8.8"/>
    </reaction>
</comment>
<dbReference type="InterPro" id="IPR050324">
    <property type="entry name" value="CDP-alcohol_PTase-I"/>
</dbReference>
<evidence type="ECO:0000256" key="1">
    <source>
        <dbReference type="ARBA" id="ARBA00000287"/>
    </source>
</evidence>
<evidence type="ECO:0000256" key="9">
    <source>
        <dbReference type="ARBA" id="ARBA00022692"/>
    </source>
</evidence>
<evidence type="ECO:0000313" key="20">
    <source>
        <dbReference type="EMBL" id="OZJ02419.1"/>
    </source>
</evidence>
<sequence>MSKRAGKTKEELTRAEKKLVDTNPGHFSMVRNFQVADLITLLNGACGAMSIHSNMRYLVNGNTVDLWLAIILMPLGMMFDFLDGRVARWRNESSLLGQELDSLADLVSFGVAPSVLGFVVGMRTPLDAMVFTYFIVCGIARLARYNATVAIMPKDANGKINYFEGTPIPTTLGVVGVIAYFISQNRVGANLPFGVWPLLGMEIHPFVGLFALSGTLMISKTLRIPKP</sequence>
<comment type="caution">
    <text evidence="20">The sequence shown here is derived from an EMBL/GenBank/DDBJ whole genome shotgun (WGS) entry which is preliminary data.</text>
</comment>
<keyword evidence="14" id="KW-0594">Phospholipid biosynthesis</keyword>
<dbReference type="GO" id="GO:0006646">
    <property type="term" value="P:phosphatidylethanolamine biosynthetic process"/>
    <property type="evidence" value="ECO:0007669"/>
    <property type="project" value="EnsemblFungi"/>
</dbReference>
<dbReference type="GO" id="GO:0007009">
    <property type="term" value="P:plasma membrane organization"/>
    <property type="evidence" value="ECO:0007669"/>
    <property type="project" value="EnsemblFungi"/>
</dbReference>
<evidence type="ECO:0000256" key="18">
    <source>
        <dbReference type="RuleBase" id="RU003750"/>
    </source>
</evidence>
<evidence type="ECO:0000256" key="11">
    <source>
        <dbReference type="ARBA" id="ARBA00022989"/>
    </source>
</evidence>
<keyword evidence="9 19" id="KW-0812">Transmembrane</keyword>
<feature type="transmembrane region" description="Helical" evidence="19">
    <location>
        <begin position="203"/>
        <end position="222"/>
    </location>
</feature>
<dbReference type="GO" id="GO:0006659">
    <property type="term" value="P:phosphatidylserine biosynthetic process"/>
    <property type="evidence" value="ECO:0007669"/>
    <property type="project" value="EnsemblFungi"/>
</dbReference>
<dbReference type="InterPro" id="IPR000462">
    <property type="entry name" value="CDP-OH_P_trans"/>
</dbReference>
<dbReference type="NCBIfam" id="TIGR00473">
    <property type="entry name" value="pssA"/>
    <property type="match status" value="1"/>
</dbReference>
<gene>
    <name evidence="20" type="ORF">BZG36_04765</name>
</gene>
<keyword evidence="8 18" id="KW-0808">Transferase</keyword>
<dbReference type="PANTHER" id="PTHR14269:SF61">
    <property type="entry name" value="CDP-DIACYLGLYCEROL--SERINE O-PHOSPHATIDYLTRANSFERASE"/>
    <property type="match status" value="1"/>
</dbReference>
<dbReference type="PROSITE" id="PS00379">
    <property type="entry name" value="CDP_ALCOHOL_P_TRANSF"/>
    <property type="match status" value="1"/>
</dbReference>
<dbReference type="GO" id="GO:0005789">
    <property type="term" value="C:endoplasmic reticulum membrane"/>
    <property type="evidence" value="ECO:0007669"/>
    <property type="project" value="UniProtKB-SubCell"/>
</dbReference>
<dbReference type="GO" id="GO:0005741">
    <property type="term" value="C:mitochondrial outer membrane"/>
    <property type="evidence" value="ECO:0007669"/>
    <property type="project" value="EnsemblFungi"/>
</dbReference>
<evidence type="ECO:0000256" key="14">
    <source>
        <dbReference type="ARBA" id="ARBA00023209"/>
    </source>
</evidence>
<protein>
    <recommendedName>
        <fullName evidence="6">CDP-diacylglycerol--serine O-phosphatidyltransferase</fullName>
        <ecNumber evidence="5">2.7.8.8</ecNumber>
    </recommendedName>
    <alternativeName>
        <fullName evidence="16">Phosphatidylserine synthase</fullName>
    </alternativeName>
</protein>
<dbReference type="PANTHER" id="PTHR14269">
    <property type="entry name" value="CDP-DIACYLGLYCEROL--GLYCEROL-3-PHOSPHATE 3-PHOSPHATIDYLTRANSFERASE-RELATED"/>
    <property type="match status" value="1"/>
</dbReference>
<dbReference type="Proteomes" id="UP000242875">
    <property type="component" value="Unassembled WGS sequence"/>
</dbReference>
<comment type="similarity">
    <text evidence="4 18">Belongs to the CDP-alcohol phosphatidyltransferase class-I family.</text>
</comment>
<evidence type="ECO:0000256" key="15">
    <source>
        <dbReference type="ARBA" id="ARBA00023264"/>
    </source>
</evidence>
<dbReference type="GO" id="GO:0035865">
    <property type="term" value="P:cellular response to potassium ion"/>
    <property type="evidence" value="ECO:0007669"/>
    <property type="project" value="EnsemblFungi"/>
</dbReference>
<evidence type="ECO:0000256" key="10">
    <source>
        <dbReference type="ARBA" id="ARBA00022824"/>
    </source>
</evidence>
<proteinExistence type="inferred from homology"/>
<dbReference type="EMBL" id="MVBO01000154">
    <property type="protein sequence ID" value="OZJ02419.1"/>
    <property type="molecule type" value="Genomic_DNA"/>
</dbReference>
<evidence type="ECO:0000313" key="21">
    <source>
        <dbReference type="Proteomes" id="UP000242875"/>
    </source>
</evidence>
<evidence type="ECO:0000256" key="8">
    <source>
        <dbReference type="ARBA" id="ARBA00022679"/>
    </source>
</evidence>
<evidence type="ECO:0000256" key="17">
    <source>
        <dbReference type="ARBA" id="ARBA00060701"/>
    </source>
</evidence>
<dbReference type="OrthoDB" id="448573at2759"/>
<dbReference type="EC" id="2.7.8.8" evidence="5"/>
<name>A0A261XVN0_9FUNG</name>
<keyword evidence="11 19" id="KW-1133">Transmembrane helix</keyword>
<keyword evidence="7" id="KW-0444">Lipid biosynthesis</keyword>
<evidence type="ECO:0000256" key="2">
    <source>
        <dbReference type="ARBA" id="ARBA00004477"/>
    </source>
</evidence>
<dbReference type="Pfam" id="PF01066">
    <property type="entry name" value="CDP-OH_P_transf"/>
    <property type="match status" value="1"/>
</dbReference>
<dbReference type="InterPro" id="IPR043130">
    <property type="entry name" value="CDP-OH_PTrfase_TM_dom"/>
</dbReference>
<keyword evidence="13 19" id="KW-0472">Membrane</keyword>
<reference evidence="20 21" key="1">
    <citation type="journal article" date="2017" name="Mycologia">
        <title>Bifiguratus adelaidae, gen. et sp. nov., a new member of Mucoromycotina in endophytic and soil-dwelling habitats.</title>
        <authorList>
            <person name="Torres-Cruz T.J."/>
            <person name="Billingsley Tobias T.L."/>
            <person name="Almatruk M."/>
            <person name="Hesse C."/>
            <person name="Kuske C.R."/>
            <person name="Desiro A."/>
            <person name="Benucci G.M."/>
            <person name="Bonito G."/>
            <person name="Stajich J.E."/>
            <person name="Dunlap C."/>
            <person name="Arnold A.E."/>
            <person name="Porras-Alfaro A."/>
        </authorList>
    </citation>
    <scope>NUCLEOTIDE SEQUENCE [LARGE SCALE GENOMIC DNA]</scope>
    <source>
        <strain evidence="20 21">AZ0501</strain>
    </source>
</reference>
<keyword evidence="10" id="KW-0256">Endoplasmic reticulum</keyword>
<dbReference type="Gene3D" id="1.20.120.1760">
    <property type="match status" value="1"/>
</dbReference>
<keyword evidence="21" id="KW-1185">Reference proteome</keyword>
<dbReference type="GO" id="GO:0003882">
    <property type="term" value="F:CDP-diacylglycerol-serine O-phosphatidyltransferase activity"/>
    <property type="evidence" value="ECO:0007669"/>
    <property type="project" value="UniProtKB-EC"/>
</dbReference>
<dbReference type="InterPro" id="IPR004533">
    <property type="entry name" value="CDP-diaglyc--ser_O-PTrfase"/>
</dbReference>